<name>A0A9P6EPW7_9AGAR</name>
<organism evidence="3 4">
    <name type="scientific">Crepidotus variabilis</name>
    <dbReference type="NCBI Taxonomy" id="179855"/>
    <lineage>
        <taxon>Eukaryota</taxon>
        <taxon>Fungi</taxon>
        <taxon>Dikarya</taxon>
        <taxon>Basidiomycota</taxon>
        <taxon>Agaricomycotina</taxon>
        <taxon>Agaricomycetes</taxon>
        <taxon>Agaricomycetidae</taxon>
        <taxon>Agaricales</taxon>
        <taxon>Agaricineae</taxon>
        <taxon>Crepidotaceae</taxon>
        <taxon>Crepidotus</taxon>
    </lineage>
</organism>
<dbReference type="EMBL" id="MU157831">
    <property type="protein sequence ID" value="KAF9532524.1"/>
    <property type="molecule type" value="Genomic_DNA"/>
</dbReference>
<dbReference type="SUPFAM" id="SSF52540">
    <property type="entry name" value="P-loop containing nucleoside triphosphate hydrolases"/>
    <property type="match status" value="1"/>
</dbReference>
<dbReference type="OrthoDB" id="5967843at2759"/>
<evidence type="ECO:0000313" key="3">
    <source>
        <dbReference type="EMBL" id="KAF9532524.1"/>
    </source>
</evidence>
<dbReference type="PANTHER" id="PTHR10039">
    <property type="entry name" value="AMELOGENIN"/>
    <property type="match status" value="1"/>
</dbReference>
<sequence>MIFRSLSRLNQQGLGIGNDCARSGDCAKVYGMTHQCTALQVTLLHRRPLTIKPVQFHPPNGVDDFQNTGDSSSSSSFASTFPNSNHYHSTYFHQGPQYAGQSQSSQQVHPWTPVGPIYPQPGWNAHQQTYYPYIAYSHHGMPAANPYHEYAPNVPFGGCYHPEVYHPPILGPTPLTVGHQGTQIRPSCPPSTKPSRSYNLGNQGNFKAKDSHFNIIEGNQIINSADDRNAIEALDEHCAPSARLNSKERFDAVPCARETRKSVLDLLNAWIQRPDSLSLLAWLFGPAGAGKSSIAQSLALEAEKSGMLAATFFFSGTSSIRDRADGDRLFPTLVSELIETFPELKPFVVAAITRRSFFGLARRAIFDKLLVDPLRMPDITGNSELGRVEAPFRLKGKARLVVIDGLDECNKNDVQEDIIKIIAEATKHLSHPFRFLIVSRPERHISQVFNQLAVKDADLLHIDLSKDKDADDDIERFFRLEFKRICMIHLEYFVDNETWPLPKDIKTLVQRASQQFIYASTVMKFIETNTIHDSHDTPQSSLKLVLDLDSAQSTTKNPFAPLDDLYTFVFSKVGNEHLDTVARAFSLLVFPSTSMMKARTGDGKESLSLLERCLGLQTGKLKSVLAPLFSLLSFGKRREQNIQIHHASIKDFLKSSSRSSRLKFRVSQSLASETLALYWCGFVQQRPGLSDCNHPLLLECIEEANLSQRLKEAIISYCDPASLLKTGDFRELISRVYTRFRTFSHKEESSEAKSTLHLCYATEVVQLLEATAPIEKTLLFVPRFVFIRISTLYANNIKKT</sequence>
<dbReference type="Gene3D" id="3.40.50.300">
    <property type="entry name" value="P-loop containing nucleotide triphosphate hydrolases"/>
    <property type="match status" value="1"/>
</dbReference>
<dbReference type="InterPro" id="IPR027417">
    <property type="entry name" value="P-loop_NTPase"/>
</dbReference>
<dbReference type="AlphaFoldDB" id="A0A9P6EPW7"/>
<feature type="domain" description="Nephrocystin 3-like N-terminal" evidence="2">
    <location>
        <begin position="268"/>
        <end position="440"/>
    </location>
</feature>
<keyword evidence="4" id="KW-1185">Reference proteome</keyword>
<reference evidence="3" key="1">
    <citation type="submission" date="2020-11" db="EMBL/GenBank/DDBJ databases">
        <authorList>
            <consortium name="DOE Joint Genome Institute"/>
            <person name="Ahrendt S."/>
            <person name="Riley R."/>
            <person name="Andreopoulos W."/>
            <person name="Labutti K."/>
            <person name="Pangilinan J."/>
            <person name="Ruiz-Duenas F.J."/>
            <person name="Barrasa J.M."/>
            <person name="Sanchez-Garcia M."/>
            <person name="Camarero S."/>
            <person name="Miyauchi S."/>
            <person name="Serrano A."/>
            <person name="Linde D."/>
            <person name="Babiker R."/>
            <person name="Drula E."/>
            <person name="Ayuso-Fernandez I."/>
            <person name="Pacheco R."/>
            <person name="Padilla G."/>
            <person name="Ferreira P."/>
            <person name="Barriuso J."/>
            <person name="Kellner H."/>
            <person name="Castanera R."/>
            <person name="Alfaro M."/>
            <person name="Ramirez L."/>
            <person name="Pisabarro A.G."/>
            <person name="Kuo A."/>
            <person name="Tritt A."/>
            <person name="Lipzen A."/>
            <person name="He G."/>
            <person name="Yan M."/>
            <person name="Ng V."/>
            <person name="Cullen D."/>
            <person name="Martin F."/>
            <person name="Rosso M.-N."/>
            <person name="Henrissat B."/>
            <person name="Hibbett D."/>
            <person name="Martinez A.T."/>
            <person name="Grigoriev I.V."/>
        </authorList>
    </citation>
    <scope>NUCLEOTIDE SEQUENCE</scope>
    <source>
        <strain evidence="3">CBS 506.95</strain>
    </source>
</reference>
<dbReference type="Proteomes" id="UP000807306">
    <property type="component" value="Unassembled WGS sequence"/>
</dbReference>
<dbReference type="InterPro" id="IPR056884">
    <property type="entry name" value="NPHP3-like_N"/>
</dbReference>
<accession>A0A9P6EPW7</accession>
<comment type="caution">
    <text evidence="3">The sequence shown here is derived from an EMBL/GenBank/DDBJ whole genome shotgun (WGS) entry which is preliminary data.</text>
</comment>
<protein>
    <recommendedName>
        <fullName evidence="2">Nephrocystin 3-like N-terminal domain-containing protein</fullName>
    </recommendedName>
</protein>
<dbReference type="PANTHER" id="PTHR10039:SF17">
    <property type="entry name" value="FUNGAL STAND N-TERMINAL GOODBYE DOMAIN-CONTAINING PROTEIN-RELATED"/>
    <property type="match status" value="1"/>
</dbReference>
<evidence type="ECO:0000313" key="4">
    <source>
        <dbReference type="Proteomes" id="UP000807306"/>
    </source>
</evidence>
<dbReference type="Pfam" id="PF24883">
    <property type="entry name" value="NPHP3_N"/>
    <property type="match status" value="1"/>
</dbReference>
<evidence type="ECO:0000256" key="1">
    <source>
        <dbReference type="ARBA" id="ARBA00022737"/>
    </source>
</evidence>
<evidence type="ECO:0000259" key="2">
    <source>
        <dbReference type="Pfam" id="PF24883"/>
    </source>
</evidence>
<gene>
    <name evidence="3" type="ORF">CPB83DRAFT_625811</name>
</gene>
<keyword evidence="1" id="KW-0677">Repeat</keyword>
<proteinExistence type="predicted"/>